<sequence>MELQDETKWRELRFTSLVMKARMLRLCRSSFHRLHIANANLNSLNTVDDVVRHLQALNEKPVKLPVFMSLDLQNLPENLTIEV</sequence>
<evidence type="ECO:0000313" key="2">
    <source>
        <dbReference type="Proteomes" id="UP000054560"/>
    </source>
</evidence>
<dbReference type="Proteomes" id="UP000054560">
    <property type="component" value="Unassembled WGS sequence"/>
</dbReference>
<accession>A0A0L0G1L8</accession>
<name>A0A0L0G1L8_9EUKA</name>
<evidence type="ECO:0000313" key="1">
    <source>
        <dbReference type="EMBL" id="KNC82734.1"/>
    </source>
</evidence>
<protein>
    <submittedName>
        <fullName evidence="1">Uncharacterized protein</fullName>
    </submittedName>
</protein>
<dbReference type="AlphaFoldDB" id="A0A0L0G1L8"/>
<dbReference type="GeneID" id="25905480"/>
<dbReference type="EMBL" id="KQ241897">
    <property type="protein sequence ID" value="KNC82734.1"/>
    <property type="molecule type" value="Genomic_DNA"/>
</dbReference>
<reference evidence="1 2" key="1">
    <citation type="submission" date="2011-02" db="EMBL/GenBank/DDBJ databases">
        <title>The Genome Sequence of Sphaeroforma arctica JP610.</title>
        <authorList>
            <consortium name="The Broad Institute Genome Sequencing Platform"/>
            <person name="Russ C."/>
            <person name="Cuomo C."/>
            <person name="Young S.K."/>
            <person name="Zeng Q."/>
            <person name="Gargeya S."/>
            <person name="Alvarado L."/>
            <person name="Berlin A."/>
            <person name="Chapman S.B."/>
            <person name="Chen Z."/>
            <person name="Freedman E."/>
            <person name="Gellesch M."/>
            <person name="Goldberg J."/>
            <person name="Griggs A."/>
            <person name="Gujja S."/>
            <person name="Heilman E."/>
            <person name="Heiman D."/>
            <person name="Howarth C."/>
            <person name="Mehta T."/>
            <person name="Neiman D."/>
            <person name="Pearson M."/>
            <person name="Roberts A."/>
            <person name="Saif S."/>
            <person name="Shea T."/>
            <person name="Shenoy N."/>
            <person name="Sisk P."/>
            <person name="Stolte C."/>
            <person name="Sykes S."/>
            <person name="White J."/>
            <person name="Yandava C."/>
            <person name="Burger G."/>
            <person name="Gray M.W."/>
            <person name="Holland P.W.H."/>
            <person name="King N."/>
            <person name="Lang F.B.F."/>
            <person name="Roger A.J."/>
            <person name="Ruiz-Trillo I."/>
            <person name="Haas B."/>
            <person name="Nusbaum C."/>
            <person name="Birren B."/>
        </authorList>
    </citation>
    <scope>NUCLEOTIDE SEQUENCE [LARGE SCALE GENOMIC DNA]</scope>
    <source>
        <strain evidence="1 2">JP610</strain>
    </source>
</reference>
<organism evidence="1 2">
    <name type="scientific">Sphaeroforma arctica JP610</name>
    <dbReference type="NCBI Taxonomy" id="667725"/>
    <lineage>
        <taxon>Eukaryota</taxon>
        <taxon>Ichthyosporea</taxon>
        <taxon>Ichthyophonida</taxon>
        <taxon>Sphaeroforma</taxon>
    </lineage>
</organism>
<keyword evidence="2" id="KW-1185">Reference proteome</keyword>
<gene>
    <name evidence="1" type="ORF">SARC_04976</name>
</gene>
<proteinExistence type="predicted"/>
<dbReference type="RefSeq" id="XP_014156636.1">
    <property type="nucleotide sequence ID" value="XM_014301161.1"/>
</dbReference>